<feature type="compositionally biased region" description="Low complexity" evidence="1">
    <location>
        <begin position="223"/>
        <end position="246"/>
    </location>
</feature>
<dbReference type="RefSeq" id="WP_119900475.1">
    <property type="nucleotide sequence ID" value="NZ_QNRC01000007.1"/>
</dbReference>
<proteinExistence type="predicted"/>
<feature type="region of interest" description="Disordered" evidence="1">
    <location>
        <begin position="212"/>
        <end position="246"/>
    </location>
</feature>
<feature type="domain" description="DUF2268" evidence="2">
    <location>
        <begin position="58"/>
        <end position="187"/>
    </location>
</feature>
<gene>
    <name evidence="3" type="ORF">D3P05_19605</name>
</gene>
<sequence length="246" mass="25963">MTIWHLHPLNARHGLTTILSELRAASRRAVALARAHAELPDFDLVVTPVLGGGVPRWGVGGRTPSAGLVEITLDPARFDPDLLIRTLVHEFHHLIRWDGPGYGKSLGEALVSEGLAGHFVLQVLGGAPDPWDATVPAPGVARMAMNEWARRDYDHARWFFGKGDLRNATGYGLGHRLLAEHLAQNPGADPVALAHAAAEGFRPALRQLVAADKAAEAEETADQEGAADSGAADSGAEAGWDGAAGS</sequence>
<evidence type="ECO:0000256" key="1">
    <source>
        <dbReference type="SAM" id="MobiDB-lite"/>
    </source>
</evidence>
<dbReference type="EMBL" id="QZEW01000112">
    <property type="protein sequence ID" value="RJL05442.1"/>
    <property type="molecule type" value="Genomic_DNA"/>
</dbReference>
<protein>
    <submittedName>
        <fullName evidence="3">Peptidase</fullName>
    </submittedName>
</protein>
<dbReference type="AlphaFoldDB" id="A0A418ZY71"/>
<evidence type="ECO:0000313" key="4">
    <source>
        <dbReference type="Proteomes" id="UP000283587"/>
    </source>
</evidence>
<dbReference type="Proteomes" id="UP000283587">
    <property type="component" value="Unassembled WGS sequence"/>
</dbReference>
<evidence type="ECO:0000313" key="3">
    <source>
        <dbReference type="EMBL" id="RJL05442.1"/>
    </source>
</evidence>
<accession>A0A418ZY71</accession>
<evidence type="ECO:0000259" key="2">
    <source>
        <dbReference type="Pfam" id="PF10026"/>
    </source>
</evidence>
<dbReference type="Pfam" id="PF10026">
    <property type="entry name" value="DUF2268"/>
    <property type="match status" value="1"/>
</dbReference>
<reference evidence="4" key="1">
    <citation type="submission" date="2018-09" db="EMBL/GenBank/DDBJ databases">
        <title>Paracoccus onubensis nov. sp. a moderate halophilic bacterium isolated from Gruta de las Maravillas (Aracena, Spain).</title>
        <authorList>
            <person name="Jurado V."/>
            <person name="Gutierrez-Patricio S."/>
            <person name="Gonzalez-Pimentel J.L."/>
            <person name="Miller A.Z."/>
            <person name="Laiz L."/>
            <person name="Saiz-Jimenez C."/>
        </authorList>
    </citation>
    <scope>NUCLEOTIDE SEQUENCE [LARGE SCALE GENOMIC DNA]</scope>
    <source>
        <strain evidence="4">DSM 26381</strain>
    </source>
</reference>
<organism evidence="3 4">
    <name type="scientific">Paracoccus siganidrum</name>
    <dbReference type="NCBI Taxonomy" id="1276757"/>
    <lineage>
        <taxon>Bacteria</taxon>
        <taxon>Pseudomonadati</taxon>
        <taxon>Pseudomonadota</taxon>
        <taxon>Alphaproteobacteria</taxon>
        <taxon>Rhodobacterales</taxon>
        <taxon>Paracoccaceae</taxon>
        <taxon>Paracoccus</taxon>
    </lineage>
</organism>
<keyword evidence="4" id="KW-1185">Reference proteome</keyword>
<name>A0A418ZY71_9RHOB</name>
<dbReference type="InterPro" id="IPR018728">
    <property type="entry name" value="DUF2268"/>
</dbReference>
<dbReference type="OrthoDB" id="69012at2"/>
<comment type="caution">
    <text evidence="3">The sequence shown here is derived from an EMBL/GenBank/DDBJ whole genome shotgun (WGS) entry which is preliminary data.</text>
</comment>